<organism evidence="1">
    <name type="scientific">marine sediment metagenome</name>
    <dbReference type="NCBI Taxonomy" id="412755"/>
    <lineage>
        <taxon>unclassified sequences</taxon>
        <taxon>metagenomes</taxon>
        <taxon>ecological metagenomes</taxon>
    </lineage>
</organism>
<protein>
    <recommendedName>
        <fullName evidence="2">PD-(D/E)XK endonuclease-like domain-containing protein</fullName>
    </recommendedName>
</protein>
<evidence type="ECO:0008006" key="2">
    <source>
        <dbReference type="Google" id="ProtNLM"/>
    </source>
</evidence>
<name>X1RTI7_9ZZZZ</name>
<feature type="non-terminal residue" evidence="1">
    <location>
        <position position="90"/>
    </location>
</feature>
<proteinExistence type="predicted"/>
<dbReference type="AlphaFoldDB" id="X1RTI7"/>
<dbReference type="InterPro" id="IPR011604">
    <property type="entry name" value="PDDEXK-like_dom_sf"/>
</dbReference>
<dbReference type="Gene3D" id="3.90.320.10">
    <property type="match status" value="1"/>
</dbReference>
<comment type="caution">
    <text evidence="1">The sequence shown here is derived from an EMBL/GenBank/DDBJ whole genome shotgun (WGS) entry which is preliminary data.</text>
</comment>
<dbReference type="InterPro" id="IPR011335">
    <property type="entry name" value="Restrct_endonuc-II-like"/>
</dbReference>
<accession>X1RTI7</accession>
<dbReference type="SUPFAM" id="SSF52980">
    <property type="entry name" value="Restriction endonuclease-like"/>
    <property type="match status" value="1"/>
</dbReference>
<sequence>NEAVAEHIDTKSVMTFFDSELGRTVLDTNSTVWREWPFTFALPASEWKDSCLLRDTKYEIRDTIIVQGIIDMLVKIPDGLLVIDFKTDAV</sequence>
<evidence type="ECO:0000313" key="1">
    <source>
        <dbReference type="EMBL" id="GAI70291.1"/>
    </source>
</evidence>
<reference evidence="1" key="1">
    <citation type="journal article" date="2014" name="Front. Microbiol.">
        <title>High frequency of phylogenetically diverse reductive dehalogenase-homologous genes in deep subseafloor sedimentary metagenomes.</title>
        <authorList>
            <person name="Kawai M."/>
            <person name="Futagami T."/>
            <person name="Toyoda A."/>
            <person name="Takaki Y."/>
            <person name="Nishi S."/>
            <person name="Hori S."/>
            <person name="Arai W."/>
            <person name="Tsubouchi T."/>
            <person name="Morono Y."/>
            <person name="Uchiyama I."/>
            <person name="Ito T."/>
            <person name="Fujiyama A."/>
            <person name="Inagaki F."/>
            <person name="Takami H."/>
        </authorList>
    </citation>
    <scope>NUCLEOTIDE SEQUENCE</scope>
    <source>
        <strain evidence="1">Expedition CK06-06</strain>
    </source>
</reference>
<gene>
    <name evidence="1" type="ORF">S06H3_65581</name>
</gene>
<dbReference type="EMBL" id="BARV01044226">
    <property type="protein sequence ID" value="GAI70291.1"/>
    <property type="molecule type" value="Genomic_DNA"/>
</dbReference>
<feature type="non-terminal residue" evidence="1">
    <location>
        <position position="1"/>
    </location>
</feature>